<organism evidence="1 2">
    <name type="scientific">Chlamydia suis</name>
    <dbReference type="NCBI Taxonomy" id="83559"/>
    <lineage>
        <taxon>Bacteria</taxon>
        <taxon>Pseudomonadati</taxon>
        <taxon>Chlamydiota</taxon>
        <taxon>Chlamydiia</taxon>
        <taxon>Chlamydiales</taxon>
        <taxon>Chlamydiaceae</taxon>
        <taxon>Chlamydia/Chlamydophila group</taxon>
        <taxon>Chlamydia</taxon>
    </lineage>
</organism>
<evidence type="ECO:0000313" key="2">
    <source>
        <dbReference type="Proteomes" id="UP000512184"/>
    </source>
</evidence>
<proteinExistence type="predicted"/>
<name>A0ABX6ITF6_9CHLA</name>
<reference evidence="1" key="1">
    <citation type="submission" date="2019-01" db="EMBL/GenBank/DDBJ databases">
        <title>Whole genome sequencing and annotation enables comparative genome analysis that reveals unique features of the Chlamydia suis R19 Genome.</title>
        <authorList>
            <person name="Dimond Z.E."/>
        </authorList>
    </citation>
    <scope>NUCLEOTIDE SEQUENCE [LARGE SCALE GENOMIC DNA]</scope>
    <source>
        <strain evidence="1">R19</strain>
    </source>
</reference>
<evidence type="ECO:0000313" key="1">
    <source>
        <dbReference type="EMBL" id="QHP83209.1"/>
    </source>
</evidence>
<keyword evidence="2" id="KW-1185">Reference proteome</keyword>
<dbReference type="EMBL" id="CP035278">
    <property type="protein sequence ID" value="QHP83209.1"/>
    <property type="molecule type" value="Genomic_DNA"/>
</dbReference>
<protein>
    <submittedName>
        <fullName evidence="1">Uncharacterized protein</fullName>
    </submittedName>
</protein>
<accession>A0ABX6ITF6</accession>
<dbReference type="Proteomes" id="UP000512184">
    <property type="component" value="Chromosome"/>
</dbReference>
<gene>
    <name evidence="1" type="primary">hypothetical protein</name>
    <name evidence="1" type="ORF">Chls_334</name>
</gene>
<sequence length="41" mass="5157">MPVFQNDYRKQESELSTLQHVQLYEKTQRFNAILKRFFFFK</sequence>